<protein>
    <submittedName>
        <fullName evidence="7">Homodimeric dihydroxyacetone kinase</fullName>
    </submittedName>
</protein>
<dbReference type="GO" id="GO:0019563">
    <property type="term" value="P:glycerol catabolic process"/>
    <property type="evidence" value="ECO:0007669"/>
    <property type="project" value="TreeGrafter"/>
</dbReference>
<evidence type="ECO:0000256" key="3">
    <source>
        <dbReference type="ARBA" id="ARBA00022777"/>
    </source>
</evidence>
<dbReference type="SUPFAM" id="SSF101473">
    <property type="entry name" value="DhaL-like"/>
    <property type="match status" value="1"/>
</dbReference>
<dbReference type="FunFam" id="3.40.50.10440:FF:000001">
    <property type="entry name" value="Dihydroxyacetone kinase, DhaK subunit"/>
    <property type="match status" value="1"/>
</dbReference>
<dbReference type="GO" id="GO:0004371">
    <property type="term" value="F:glycerone kinase activity"/>
    <property type="evidence" value="ECO:0007669"/>
    <property type="project" value="InterPro"/>
</dbReference>
<proteinExistence type="predicted"/>
<dbReference type="NCBIfam" id="TIGR02365">
    <property type="entry name" value="dha_L_ycgS"/>
    <property type="match status" value="1"/>
</dbReference>
<evidence type="ECO:0000313" key="7">
    <source>
        <dbReference type="EMBL" id="SKA13980.1"/>
    </source>
</evidence>
<dbReference type="PROSITE" id="PS51480">
    <property type="entry name" value="DHAL"/>
    <property type="match status" value="1"/>
</dbReference>
<accession>A0A1T4RD73</accession>
<dbReference type="Gene3D" id="3.30.1180.20">
    <property type="entry name" value="Dihydroxyacetone kinase, domain 2"/>
    <property type="match status" value="1"/>
</dbReference>
<keyword evidence="2" id="KW-0547">Nucleotide-binding</keyword>
<dbReference type="PROSITE" id="PS51481">
    <property type="entry name" value="DHAK"/>
    <property type="match status" value="1"/>
</dbReference>
<dbReference type="AlphaFoldDB" id="A0A1T4RD73"/>
<dbReference type="InterPro" id="IPR004007">
    <property type="entry name" value="DhaL_dom"/>
</dbReference>
<evidence type="ECO:0000256" key="4">
    <source>
        <dbReference type="ARBA" id="ARBA00022840"/>
    </source>
</evidence>
<dbReference type="Gene3D" id="3.40.50.10440">
    <property type="entry name" value="Dihydroxyacetone kinase, domain 1"/>
    <property type="match status" value="1"/>
</dbReference>
<dbReference type="Proteomes" id="UP000190135">
    <property type="component" value="Unassembled WGS sequence"/>
</dbReference>
<dbReference type="InterPro" id="IPR036117">
    <property type="entry name" value="DhaL_dom_sf"/>
</dbReference>
<evidence type="ECO:0000313" key="8">
    <source>
        <dbReference type="Proteomes" id="UP000190135"/>
    </source>
</evidence>
<dbReference type="EMBL" id="FUXL01000006">
    <property type="protein sequence ID" value="SKA13980.1"/>
    <property type="molecule type" value="Genomic_DNA"/>
</dbReference>
<dbReference type="STRING" id="1365950.SAMN05428963_106226"/>
<sequence length="565" mass="57285">MKKLINSPKAVVREMLEGIVAQAPNLAILDKEMVVVRNPLPAPEKRKVAIISGGGSGHEPAHAGYVGQGMLTAAVAGDVFTSPSTDAVLSSIRAVAGPAGAVLVVKNYTGDRLNFGLAAEMARAEGIPCEVVLVADDVALRNTVEKGRRRGIAGTVFVHKIAGAAAEAGKSLEEVVKVANAAAADIGTMGVALGSCTLPAVGKPGFTLGETEIELGLGIHGEAGVERGEMREASELAKTILDTIISDLDIKPTDRLALLVNGLGATPPMELSIVARGALAHLRERGLKVERSWTGTFLSALDMPGCSLSLFKLDDARVAALDLETDAMAWPRGGKVAPDGGIVVAVSEPEAAAVTATSGGEGGAKVKAAADAACKALIAAEPALTELDSKAGDGDLGQSMQRGSEAVQALSGVAWADASTGLKSIGDALRRAIAGSSGPFYATGFLRASRELAGKAAPTPQEVATAFMAGVEAVSTLGGAKEGDRTMLDALFPAAKAFGDAVDAGKSQADAWKAAADAAEKGAQATETMKARLGRASYLGDRATGIPDGGAKAVSIWMRAIADSL</sequence>
<keyword evidence="8" id="KW-1185">Reference proteome</keyword>
<dbReference type="InterPro" id="IPR004006">
    <property type="entry name" value="DhaK_dom"/>
</dbReference>
<dbReference type="SMART" id="SM01120">
    <property type="entry name" value="Dak2"/>
    <property type="match status" value="1"/>
</dbReference>
<dbReference type="Pfam" id="PF02734">
    <property type="entry name" value="Dak2"/>
    <property type="match status" value="1"/>
</dbReference>
<dbReference type="FunFam" id="3.30.1180.20:FF:000001">
    <property type="entry name" value="Dihydroxyacetone kinase 1"/>
    <property type="match status" value="1"/>
</dbReference>
<keyword evidence="3 7" id="KW-0418">Kinase</keyword>
<dbReference type="GO" id="GO:0005524">
    <property type="term" value="F:ATP binding"/>
    <property type="evidence" value="ECO:0007669"/>
    <property type="project" value="UniProtKB-KW"/>
</dbReference>
<dbReference type="PANTHER" id="PTHR28629:SF4">
    <property type="entry name" value="TRIOKINASE_FMN CYCLASE"/>
    <property type="match status" value="1"/>
</dbReference>
<evidence type="ECO:0000259" key="5">
    <source>
        <dbReference type="PROSITE" id="PS51480"/>
    </source>
</evidence>
<dbReference type="GO" id="GO:0005829">
    <property type="term" value="C:cytosol"/>
    <property type="evidence" value="ECO:0007669"/>
    <property type="project" value="TreeGrafter"/>
</dbReference>
<reference evidence="7 8" key="1">
    <citation type="submission" date="2017-02" db="EMBL/GenBank/DDBJ databases">
        <authorList>
            <person name="Peterson S.W."/>
        </authorList>
    </citation>
    <scope>NUCLEOTIDE SEQUENCE [LARGE SCALE GENOMIC DNA]</scope>
    <source>
        <strain evidence="7 8">USBA 369</strain>
    </source>
</reference>
<dbReference type="Gene3D" id="1.25.40.340">
    <property type="match status" value="1"/>
</dbReference>
<name>A0A1T4RD73_9HYPH</name>
<dbReference type="SUPFAM" id="SSF82549">
    <property type="entry name" value="DAK1/DegV-like"/>
    <property type="match status" value="1"/>
</dbReference>
<gene>
    <name evidence="7" type="ORF">SAMN05428963_106226</name>
</gene>
<feature type="domain" description="DhaL" evidence="5">
    <location>
        <begin position="364"/>
        <end position="563"/>
    </location>
</feature>
<dbReference type="Pfam" id="PF02733">
    <property type="entry name" value="Dak1"/>
    <property type="match status" value="1"/>
</dbReference>
<keyword evidence="4" id="KW-0067">ATP-binding</keyword>
<organism evidence="7 8">
    <name type="scientific">Consotaella salsifontis</name>
    <dbReference type="NCBI Taxonomy" id="1365950"/>
    <lineage>
        <taxon>Bacteria</taxon>
        <taxon>Pseudomonadati</taxon>
        <taxon>Pseudomonadota</taxon>
        <taxon>Alphaproteobacteria</taxon>
        <taxon>Hyphomicrobiales</taxon>
        <taxon>Aurantimonadaceae</taxon>
        <taxon>Consotaella</taxon>
    </lineage>
</organism>
<dbReference type="FunFam" id="1.25.40.340:FF:000002">
    <property type="entry name" value="Dihydroxyacetone kinase, L subunit"/>
    <property type="match status" value="1"/>
</dbReference>
<evidence type="ECO:0000259" key="6">
    <source>
        <dbReference type="PROSITE" id="PS51481"/>
    </source>
</evidence>
<evidence type="ECO:0000256" key="1">
    <source>
        <dbReference type="ARBA" id="ARBA00022679"/>
    </source>
</evidence>
<keyword evidence="1" id="KW-0808">Transferase</keyword>
<evidence type="ECO:0000256" key="2">
    <source>
        <dbReference type="ARBA" id="ARBA00022741"/>
    </source>
</evidence>
<dbReference type="RefSeq" id="WP_078708454.1">
    <property type="nucleotide sequence ID" value="NZ_FUXL01000006.1"/>
</dbReference>
<dbReference type="NCBIfam" id="NF011049">
    <property type="entry name" value="PRK14479.1"/>
    <property type="match status" value="1"/>
</dbReference>
<dbReference type="PANTHER" id="PTHR28629">
    <property type="entry name" value="TRIOKINASE/FMN CYCLASE"/>
    <property type="match status" value="1"/>
</dbReference>
<feature type="domain" description="DhaK" evidence="6">
    <location>
        <begin position="7"/>
        <end position="330"/>
    </location>
</feature>
<dbReference type="OrthoDB" id="9806345at2"/>
<dbReference type="InterPro" id="IPR012737">
    <property type="entry name" value="DhaK_L_YcgS"/>
</dbReference>
<dbReference type="InterPro" id="IPR050861">
    <property type="entry name" value="Dihydroxyacetone_Kinase"/>
</dbReference>